<evidence type="ECO:0000256" key="10">
    <source>
        <dbReference type="RuleBase" id="RU000688"/>
    </source>
</evidence>
<dbReference type="CDD" id="cd15210">
    <property type="entry name" value="7tmA_GPR84-like"/>
    <property type="match status" value="1"/>
</dbReference>
<dbReference type="GO" id="GO:0004930">
    <property type="term" value="F:G protein-coupled receptor activity"/>
    <property type="evidence" value="ECO:0007669"/>
    <property type="project" value="UniProtKB-KW"/>
</dbReference>
<evidence type="ECO:0000256" key="1">
    <source>
        <dbReference type="ARBA" id="ARBA00004651"/>
    </source>
</evidence>
<dbReference type="AlphaFoldDB" id="A0A8K0CD97"/>
<keyword evidence="4 10" id="KW-0812">Transmembrane</keyword>
<evidence type="ECO:0000256" key="11">
    <source>
        <dbReference type="SAM" id="Phobius"/>
    </source>
</evidence>
<dbReference type="PANTHER" id="PTHR24228:SF71">
    <property type="entry name" value="PROTEIN TRAPPED IN ENDODERM-1"/>
    <property type="match status" value="1"/>
</dbReference>
<evidence type="ECO:0000256" key="2">
    <source>
        <dbReference type="ARBA" id="ARBA00010663"/>
    </source>
</evidence>
<comment type="caution">
    <text evidence="13">The sequence shown here is derived from an EMBL/GenBank/DDBJ whole genome shotgun (WGS) entry which is preliminary data.</text>
</comment>
<dbReference type="Proteomes" id="UP000801492">
    <property type="component" value="Unassembled WGS sequence"/>
</dbReference>
<keyword evidence="3" id="KW-1003">Cell membrane</keyword>
<feature type="transmembrane region" description="Helical" evidence="11">
    <location>
        <begin position="270"/>
        <end position="291"/>
    </location>
</feature>
<organism evidence="13 14">
    <name type="scientific">Ignelater luminosus</name>
    <name type="common">Cucubano</name>
    <name type="synonym">Pyrophorus luminosus</name>
    <dbReference type="NCBI Taxonomy" id="2038154"/>
    <lineage>
        <taxon>Eukaryota</taxon>
        <taxon>Metazoa</taxon>
        <taxon>Ecdysozoa</taxon>
        <taxon>Arthropoda</taxon>
        <taxon>Hexapoda</taxon>
        <taxon>Insecta</taxon>
        <taxon>Pterygota</taxon>
        <taxon>Neoptera</taxon>
        <taxon>Endopterygota</taxon>
        <taxon>Coleoptera</taxon>
        <taxon>Polyphaga</taxon>
        <taxon>Elateriformia</taxon>
        <taxon>Elateroidea</taxon>
        <taxon>Elateridae</taxon>
        <taxon>Agrypninae</taxon>
        <taxon>Pyrophorini</taxon>
        <taxon>Ignelater</taxon>
    </lineage>
</organism>
<evidence type="ECO:0000256" key="5">
    <source>
        <dbReference type="ARBA" id="ARBA00022989"/>
    </source>
</evidence>
<evidence type="ECO:0000256" key="3">
    <source>
        <dbReference type="ARBA" id="ARBA00022475"/>
    </source>
</evidence>
<evidence type="ECO:0000256" key="9">
    <source>
        <dbReference type="ARBA" id="ARBA00023224"/>
    </source>
</evidence>
<keyword evidence="9 10" id="KW-0807">Transducer</keyword>
<keyword evidence="6 10" id="KW-0297">G-protein coupled receptor</keyword>
<dbReference type="PROSITE" id="PS00237">
    <property type="entry name" value="G_PROTEIN_RECEP_F1_1"/>
    <property type="match status" value="1"/>
</dbReference>
<feature type="domain" description="G-protein coupled receptors family 1 profile" evidence="12">
    <location>
        <begin position="34"/>
        <end position="289"/>
    </location>
</feature>
<evidence type="ECO:0000259" key="12">
    <source>
        <dbReference type="PROSITE" id="PS50262"/>
    </source>
</evidence>
<dbReference type="Pfam" id="PF00001">
    <property type="entry name" value="7tm_1"/>
    <property type="match status" value="1"/>
</dbReference>
<protein>
    <recommendedName>
        <fullName evidence="12">G-protein coupled receptors family 1 profile domain-containing protein</fullName>
    </recommendedName>
</protein>
<keyword evidence="5 11" id="KW-1133">Transmembrane helix</keyword>
<evidence type="ECO:0000256" key="4">
    <source>
        <dbReference type="ARBA" id="ARBA00022692"/>
    </source>
</evidence>
<dbReference type="EMBL" id="VTPC01090244">
    <property type="protein sequence ID" value="KAF2884014.1"/>
    <property type="molecule type" value="Genomic_DNA"/>
</dbReference>
<comment type="similarity">
    <text evidence="2 10">Belongs to the G-protein coupled receptor 1 family.</text>
</comment>
<feature type="transmembrane region" description="Helical" evidence="11">
    <location>
        <begin position="55"/>
        <end position="76"/>
    </location>
</feature>
<feature type="transmembrane region" description="Helical" evidence="11">
    <location>
        <begin position="183"/>
        <end position="205"/>
    </location>
</feature>
<comment type="subcellular location">
    <subcellularLocation>
        <location evidence="1">Cell membrane</location>
        <topology evidence="1">Multi-pass membrane protein</topology>
    </subcellularLocation>
</comment>
<evidence type="ECO:0000256" key="6">
    <source>
        <dbReference type="ARBA" id="ARBA00023040"/>
    </source>
</evidence>
<feature type="transmembrane region" description="Helical" evidence="11">
    <location>
        <begin position="18"/>
        <end position="43"/>
    </location>
</feature>
<evidence type="ECO:0000256" key="8">
    <source>
        <dbReference type="ARBA" id="ARBA00023170"/>
    </source>
</evidence>
<reference evidence="13" key="1">
    <citation type="submission" date="2019-08" db="EMBL/GenBank/DDBJ databases">
        <title>The genome of the North American firefly Photinus pyralis.</title>
        <authorList>
            <consortium name="Photinus pyralis genome working group"/>
            <person name="Fallon T.R."/>
            <person name="Sander Lower S.E."/>
            <person name="Weng J.-K."/>
        </authorList>
    </citation>
    <scope>NUCLEOTIDE SEQUENCE</scope>
    <source>
        <strain evidence="13">TRF0915ILg1</strain>
        <tissue evidence="13">Whole body</tissue>
    </source>
</reference>
<dbReference type="FunFam" id="1.20.1070.10:FF:000312">
    <property type="entry name" value="protein trapped in endoderm-1"/>
    <property type="match status" value="1"/>
</dbReference>
<evidence type="ECO:0000256" key="7">
    <source>
        <dbReference type="ARBA" id="ARBA00023136"/>
    </source>
</evidence>
<evidence type="ECO:0000313" key="14">
    <source>
        <dbReference type="Proteomes" id="UP000801492"/>
    </source>
</evidence>
<keyword evidence="8 10" id="KW-0675">Receptor</keyword>
<dbReference type="SMART" id="SM01381">
    <property type="entry name" value="7TM_GPCR_Srsx"/>
    <property type="match status" value="1"/>
</dbReference>
<accession>A0A8K0CD97</accession>
<keyword evidence="7 11" id="KW-0472">Membrane</keyword>
<dbReference type="Gene3D" id="1.20.1070.10">
    <property type="entry name" value="Rhodopsin 7-helix transmembrane proteins"/>
    <property type="match status" value="1"/>
</dbReference>
<dbReference type="SUPFAM" id="SSF81321">
    <property type="entry name" value="Family A G protein-coupled receptor-like"/>
    <property type="match status" value="1"/>
</dbReference>
<gene>
    <name evidence="13" type="ORF">ILUMI_22132</name>
</gene>
<dbReference type="InterPro" id="IPR000276">
    <property type="entry name" value="GPCR_Rhodpsn"/>
</dbReference>
<feature type="transmembrane region" description="Helical" evidence="11">
    <location>
        <begin position="240"/>
        <end position="258"/>
    </location>
</feature>
<feature type="transmembrane region" description="Helical" evidence="11">
    <location>
        <begin position="96"/>
        <end position="114"/>
    </location>
</feature>
<dbReference type="PROSITE" id="PS50262">
    <property type="entry name" value="G_PROTEIN_RECEP_F1_2"/>
    <property type="match status" value="1"/>
</dbReference>
<dbReference type="PRINTS" id="PR00237">
    <property type="entry name" value="GPCRRHODOPSN"/>
</dbReference>
<dbReference type="GO" id="GO:0005886">
    <property type="term" value="C:plasma membrane"/>
    <property type="evidence" value="ECO:0007669"/>
    <property type="project" value="UniProtKB-SubCell"/>
</dbReference>
<sequence length="345" mass="39183">MFNESESSIIKYPREATILASACAIIFCIVGVIGNLVTVLALTRCPKLRSHATTAFVLSLCFSDLLFCSVNLPLTASRYIHEAWTLGDVLCKLFPVLFYGNVAVSLLNMVAITLNRYVLISYHQYYNILYSTTSIWLQLLFCWGFAFIIMLPPLLGIWGQLGLHPSTFSCTILEKNGKSPKKAIFLFGFVLPCVVIIASYSCIYWRVRKSRMKLKSHELNGAKEHRRSHREKEDNRLTKLMLLIFICFLICFLPLMLMNVFDDDVRYPTFHVIASIFAWASSVINPFIYAASNRQYRTAYSQLLNAVKTSIAFSDSRQFSGNSLKNCTTDNRCEGNSTHLKPNHT</sequence>
<dbReference type="OrthoDB" id="6117944at2759"/>
<keyword evidence="14" id="KW-1185">Reference proteome</keyword>
<proteinExistence type="inferred from homology"/>
<dbReference type="InterPro" id="IPR017452">
    <property type="entry name" value="GPCR_Rhodpsn_7TM"/>
</dbReference>
<feature type="transmembrane region" description="Helical" evidence="11">
    <location>
        <begin position="135"/>
        <end position="158"/>
    </location>
</feature>
<name>A0A8K0CD97_IGNLU</name>
<dbReference type="PANTHER" id="PTHR24228">
    <property type="entry name" value="B2 BRADYKININ RECEPTOR/ANGIOTENSIN II RECEPTOR"/>
    <property type="match status" value="1"/>
</dbReference>
<evidence type="ECO:0000313" key="13">
    <source>
        <dbReference type="EMBL" id="KAF2884014.1"/>
    </source>
</evidence>